<sequence>MLIQLLTTAQLLHFCFTDVSRSRNITEERQVPMMRHLNHTMTPLQVTEAIELVDTTMAEQPNSKMVHSTGFQVSSAGSTLTDVPASAIITSSVDTITAPAGDKNDMSLTTTRIGTNDGGKQQSNEVFKRRVIKMAVAPSNAPEVKNPSAPVSNYQSEITEQKPQEGQYGFEKKHSNTGDVAMINDARIDKVVVTARPVMEIIFGN</sequence>
<reference evidence="2 3" key="2">
    <citation type="submission" date="2018-11" db="EMBL/GenBank/DDBJ databases">
        <authorList>
            <consortium name="Pathogen Informatics"/>
        </authorList>
    </citation>
    <scope>NUCLEOTIDE SEQUENCE [LARGE SCALE GENOMIC DNA]</scope>
</reference>
<organism evidence="4">
    <name type="scientific">Brugia timori</name>
    <dbReference type="NCBI Taxonomy" id="42155"/>
    <lineage>
        <taxon>Eukaryota</taxon>
        <taxon>Metazoa</taxon>
        <taxon>Ecdysozoa</taxon>
        <taxon>Nematoda</taxon>
        <taxon>Chromadorea</taxon>
        <taxon>Rhabditida</taxon>
        <taxon>Spirurina</taxon>
        <taxon>Spiruromorpha</taxon>
        <taxon>Filarioidea</taxon>
        <taxon>Onchocercidae</taxon>
        <taxon>Brugia</taxon>
    </lineage>
</organism>
<evidence type="ECO:0000256" key="1">
    <source>
        <dbReference type="SAM" id="SignalP"/>
    </source>
</evidence>
<feature type="chain" id="PRO_5043130904" evidence="1">
    <location>
        <begin position="18"/>
        <end position="205"/>
    </location>
</feature>
<dbReference type="WBParaSite" id="BTMF_0001221401-mRNA-1">
    <property type="protein sequence ID" value="BTMF_0001221401-mRNA-1"/>
    <property type="gene ID" value="BTMF_0001221401"/>
</dbReference>
<evidence type="ECO:0000313" key="3">
    <source>
        <dbReference type="Proteomes" id="UP000280834"/>
    </source>
</evidence>
<proteinExistence type="predicted"/>
<reference evidence="4" key="1">
    <citation type="submission" date="2017-02" db="UniProtKB">
        <authorList>
            <consortium name="WormBaseParasite"/>
        </authorList>
    </citation>
    <scope>IDENTIFICATION</scope>
</reference>
<feature type="signal peptide" evidence="1">
    <location>
        <begin position="1"/>
        <end position="17"/>
    </location>
</feature>
<name>A0A0R3QWU8_9BILA</name>
<evidence type="ECO:0000313" key="4">
    <source>
        <dbReference type="WBParaSite" id="BTMF_0001221401-mRNA-1"/>
    </source>
</evidence>
<keyword evidence="3" id="KW-1185">Reference proteome</keyword>
<gene>
    <name evidence="2" type="ORF">BTMF_LOCUS10234</name>
</gene>
<dbReference type="EMBL" id="UZAG01017450">
    <property type="protein sequence ID" value="VDO34758.1"/>
    <property type="molecule type" value="Genomic_DNA"/>
</dbReference>
<dbReference type="AlphaFoldDB" id="A0A0R3QWU8"/>
<protein>
    <submittedName>
        <fullName evidence="4">Secreted protein</fullName>
    </submittedName>
</protein>
<keyword evidence="1" id="KW-0732">Signal</keyword>
<dbReference type="Proteomes" id="UP000280834">
    <property type="component" value="Unassembled WGS sequence"/>
</dbReference>
<accession>A0A0R3QWU8</accession>
<evidence type="ECO:0000313" key="2">
    <source>
        <dbReference type="EMBL" id="VDO34758.1"/>
    </source>
</evidence>